<accession>A0A835CTE9</accession>
<organism evidence="13 14">
    <name type="scientific">Aphidius gifuensis</name>
    <name type="common">Parasitoid wasp</name>
    <dbReference type="NCBI Taxonomy" id="684658"/>
    <lineage>
        <taxon>Eukaryota</taxon>
        <taxon>Metazoa</taxon>
        <taxon>Ecdysozoa</taxon>
        <taxon>Arthropoda</taxon>
        <taxon>Hexapoda</taxon>
        <taxon>Insecta</taxon>
        <taxon>Pterygota</taxon>
        <taxon>Neoptera</taxon>
        <taxon>Endopterygota</taxon>
        <taxon>Hymenoptera</taxon>
        <taxon>Apocrita</taxon>
        <taxon>Ichneumonoidea</taxon>
        <taxon>Braconidae</taxon>
        <taxon>Aphidiinae</taxon>
        <taxon>Aphidius</taxon>
    </lineage>
</organism>
<feature type="domain" description="Fatty acyl-CoA reductase C-terminal" evidence="11">
    <location>
        <begin position="395"/>
        <end position="486"/>
    </location>
</feature>
<dbReference type="EMBL" id="JACMRX010000003">
    <property type="protein sequence ID" value="KAF7993213.1"/>
    <property type="molecule type" value="Genomic_DNA"/>
</dbReference>
<evidence type="ECO:0000256" key="6">
    <source>
        <dbReference type="ARBA" id="ARBA00022989"/>
    </source>
</evidence>
<gene>
    <name evidence="13" type="ORF">HCN44_006273</name>
</gene>
<dbReference type="GO" id="GO:0080019">
    <property type="term" value="F:alcohol-forming very long-chain fatty acyl-CoA reductase activity"/>
    <property type="evidence" value="ECO:0007669"/>
    <property type="project" value="InterPro"/>
</dbReference>
<sequence length="536" mass="61547">MEKEVNTIPVDSSNEISHVADFFTGCNILITGGSGFVGKLLVEKLLRSCPNLNKIYLLTRPKKGKSSSERYKEQFEDVVYDRLKLEQPDFASKVVLVEGQLGEIGWKMSQDDRDLLKNSHIVFHAAATVRFDEKLRYAVDINIRGTKELLLFAREMPQLKAFVHIGTAFSHCVSKVIDEVFYKPPVGCDELLKLVDILDDSTLENITPGIIGKWPNTYAFTKTIGEDVIKKHSNNLPVCIVRPSIMIPTSEEPVCGWINNLYGATGVVFGAGIGVIRTLHCKIENVADIIPADYVINNIIVAAWDIHNQHSMKSLEFTEIKSIDDNENDQVADVDIEPPIYNSVSSCQNPITWGEYMKYNEVYGLNIPSALSVWYYCFTLNRYLWLHNIYVIFTHLLPAIIIDTLARLTGRKPMLLDTYKKIHKFSGVISYFCTQQWQFRNDNVMKLWKKLPSKDRKIFYFNLGELSWPSYFKKHILGVRLYLLNDPAETIPAALIKYKRLKYAHYGLMTVVYIFGIWLGYHILRFYISILNYIFF</sequence>
<evidence type="ECO:0000256" key="10">
    <source>
        <dbReference type="RuleBase" id="RU363097"/>
    </source>
</evidence>
<dbReference type="Gene3D" id="3.40.50.720">
    <property type="entry name" value="NAD(P)-binding Rossmann-like Domain"/>
    <property type="match status" value="1"/>
</dbReference>
<dbReference type="AlphaFoldDB" id="A0A835CTE9"/>
<evidence type="ECO:0000259" key="12">
    <source>
        <dbReference type="Pfam" id="PF07993"/>
    </source>
</evidence>
<dbReference type="CDD" id="cd05236">
    <property type="entry name" value="FAR-N_SDR_e"/>
    <property type="match status" value="1"/>
</dbReference>
<dbReference type="PANTHER" id="PTHR11011:SF60">
    <property type="entry name" value="FATTY ACYL-COA REDUCTASE-RELATED"/>
    <property type="match status" value="1"/>
</dbReference>
<evidence type="ECO:0000256" key="1">
    <source>
        <dbReference type="ARBA" id="ARBA00004141"/>
    </source>
</evidence>
<protein>
    <recommendedName>
        <fullName evidence="10">Fatty acyl-CoA reductase</fullName>
        <ecNumber evidence="10">1.2.1.84</ecNumber>
    </recommendedName>
</protein>
<evidence type="ECO:0000256" key="7">
    <source>
        <dbReference type="ARBA" id="ARBA00023098"/>
    </source>
</evidence>
<comment type="catalytic activity">
    <reaction evidence="9 10">
        <text>a long-chain fatty acyl-CoA + 2 NADPH + 2 H(+) = a long-chain primary fatty alcohol + 2 NADP(+) + CoA</text>
        <dbReference type="Rhea" id="RHEA:52716"/>
        <dbReference type="ChEBI" id="CHEBI:15378"/>
        <dbReference type="ChEBI" id="CHEBI:57287"/>
        <dbReference type="ChEBI" id="CHEBI:57783"/>
        <dbReference type="ChEBI" id="CHEBI:58349"/>
        <dbReference type="ChEBI" id="CHEBI:77396"/>
        <dbReference type="ChEBI" id="CHEBI:83139"/>
        <dbReference type="EC" id="1.2.1.84"/>
    </reaction>
</comment>
<dbReference type="InterPro" id="IPR026055">
    <property type="entry name" value="FAR"/>
</dbReference>
<dbReference type="CDD" id="cd09071">
    <property type="entry name" value="FAR_C"/>
    <property type="match status" value="1"/>
</dbReference>
<dbReference type="OrthoDB" id="429813at2759"/>
<dbReference type="EC" id="1.2.1.84" evidence="10"/>
<keyword evidence="10" id="KW-0560">Oxidoreductase</keyword>
<keyword evidence="8 10" id="KW-0472">Membrane</keyword>
<keyword evidence="14" id="KW-1185">Reference proteome</keyword>
<dbReference type="Pfam" id="PF03015">
    <property type="entry name" value="Sterile"/>
    <property type="match status" value="1"/>
</dbReference>
<evidence type="ECO:0000256" key="4">
    <source>
        <dbReference type="ARBA" id="ARBA00022692"/>
    </source>
</evidence>
<keyword evidence="4 10" id="KW-0812">Transmembrane</keyword>
<keyword evidence="7 10" id="KW-0443">Lipid metabolism</keyword>
<comment type="subcellular location">
    <subcellularLocation>
        <location evidence="1">Membrane</location>
        <topology evidence="1">Multi-pass membrane protein</topology>
    </subcellularLocation>
</comment>
<evidence type="ECO:0000313" key="13">
    <source>
        <dbReference type="EMBL" id="KAF7993213.1"/>
    </source>
</evidence>
<reference evidence="13 14" key="1">
    <citation type="submission" date="2020-08" db="EMBL/GenBank/DDBJ databases">
        <title>Aphidius gifuensis genome sequencing and assembly.</title>
        <authorList>
            <person name="Du Z."/>
        </authorList>
    </citation>
    <scope>NUCLEOTIDE SEQUENCE [LARGE SCALE GENOMIC DNA]</scope>
    <source>
        <strain evidence="13">YNYX2018</strain>
        <tissue evidence="13">Adults</tissue>
    </source>
</reference>
<dbReference type="Pfam" id="PF07993">
    <property type="entry name" value="NAD_binding_4"/>
    <property type="match status" value="1"/>
</dbReference>
<dbReference type="InterPro" id="IPR013120">
    <property type="entry name" value="FAR_NAD-bd"/>
</dbReference>
<dbReference type="InterPro" id="IPR033640">
    <property type="entry name" value="FAR_C"/>
</dbReference>
<proteinExistence type="inferred from homology"/>
<comment type="function">
    <text evidence="10">Catalyzes the reduction of fatty acyl-CoA to fatty alcohols.</text>
</comment>
<comment type="similarity">
    <text evidence="2 10">Belongs to the fatty acyl-CoA reductase family.</text>
</comment>
<dbReference type="FunFam" id="3.40.50.720:FF:000143">
    <property type="entry name" value="Fatty acyl-CoA reductase"/>
    <property type="match status" value="1"/>
</dbReference>
<dbReference type="InterPro" id="IPR036291">
    <property type="entry name" value="NAD(P)-bd_dom_sf"/>
</dbReference>
<evidence type="ECO:0000256" key="2">
    <source>
        <dbReference type="ARBA" id="ARBA00005928"/>
    </source>
</evidence>
<dbReference type="GO" id="GO:0016020">
    <property type="term" value="C:membrane"/>
    <property type="evidence" value="ECO:0007669"/>
    <property type="project" value="UniProtKB-SubCell"/>
</dbReference>
<evidence type="ECO:0000256" key="5">
    <source>
        <dbReference type="ARBA" id="ARBA00022857"/>
    </source>
</evidence>
<dbReference type="GO" id="GO:0005777">
    <property type="term" value="C:peroxisome"/>
    <property type="evidence" value="ECO:0007669"/>
    <property type="project" value="TreeGrafter"/>
</dbReference>
<comment type="caution">
    <text evidence="13">The sequence shown here is derived from an EMBL/GenBank/DDBJ whole genome shotgun (WGS) entry which is preliminary data.</text>
</comment>
<keyword evidence="5 10" id="KW-0521">NADP</keyword>
<evidence type="ECO:0000256" key="9">
    <source>
        <dbReference type="ARBA" id="ARBA00052530"/>
    </source>
</evidence>
<dbReference type="SUPFAM" id="SSF51735">
    <property type="entry name" value="NAD(P)-binding Rossmann-fold domains"/>
    <property type="match status" value="1"/>
</dbReference>
<dbReference type="GO" id="GO:0102965">
    <property type="term" value="F:alcohol-forming long-chain fatty acyl-CoA reductase activity"/>
    <property type="evidence" value="ECO:0007669"/>
    <property type="project" value="UniProtKB-EC"/>
</dbReference>
<name>A0A835CTE9_APHGI</name>
<dbReference type="Proteomes" id="UP000639338">
    <property type="component" value="Unassembled WGS sequence"/>
</dbReference>
<keyword evidence="3 10" id="KW-0444">Lipid biosynthesis</keyword>
<evidence type="ECO:0000256" key="3">
    <source>
        <dbReference type="ARBA" id="ARBA00022516"/>
    </source>
</evidence>
<evidence type="ECO:0000256" key="8">
    <source>
        <dbReference type="ARBA" id="ARBA00023136"/>
    </source>
</evidence>
<dbReference type="GO" id="GO:0035336">
    <property type="term" value="P:long-chain fatty-acyl-CoA metabolic process"/>
    <property type="evidence" value="ECO:0007669"/>
    <property type="project" value="TreeGrafter"/>
</dbReference>
<evidence type="ECO:0000313" key="14">
    <source>
        <dbReference type="Proteomes" id="UP000639338"/>
    </source>
</evidence>
<feature type="transmembrane region" description="Helical" evidence="10">
    <location>
        <begin position="506"/>
        <end position="528"/>
    </location>
</feature>
<keyword evidence="6 10" id="KW-1133">Transmembrane helix</keyword>
<dbReference type="PANTHER" id="PTHR11011">
    <property type="entry name" value="MALE STERILITY PROTEIN 2-RELATED"/>
    <property type="match status" value="1"/>
</dbReference>
<evidence type="ECO:0000259" key="11">
    <source>
        <dbReference type="Pfam" id="PF03015"/>
    </source>
</evidence>
<feature type="transmembrane region" description="Helical" evidence="10">
    <location>
        <begin position="385"/>
        <end position="406"/>
    </location>
</feature>
<feature type="domain" description="Thioester reductase (TE)" evidence="12">
    <location>
        <begin position="30"/>
        <end position="299"/>
    </location>
</feature>